<evidence type="ECO:0000313" key="3">
    <source>
        <dbReference type="WBParaSite" id="EEL_0000299601-mRNA-1"/>
    </source>
</evidence>
<reference evidence="3" key="1">
    <citation type="submission" date="2017-02" db="UniProtKB">
        <authorList>
            <consortium name="WormBaseParasite"/>
        </authorList>
    </citation>
    <scope>IDENTIFICATION</scope>
</reference>
<dbReference type="WBParaSite" id="EEL_0000299601-mRNA-1">
    <property type="protein sequence ID" value="EEL_0000299601-mRNA-1"/>
    <property type="gene ID" value="EEL_0000299601"/>
</dbReference>
<dbReference type="STRING" id="1147741.A0A0R3RND6"/>
<organism evidence="2 3">
    <name type="scientific">Elaeophora elaphi</name>
    <dbReference type="NCBI Taxonomy" id="1147741"/>
    <lineage>
        <taxon>Eukaryota</taxon>
        <taxon>Metazoa</taxon>
        <taxon>Ecdysozoa</taxon>
        <taxon>Nematoda</taxon>
        <taxon>Chromadorea</taxon>
        <taxon>Rhabditida</taxon>
        <taxon>Spirurina</taxon>
        <taxon>Spiruromorpha</taxon>
        <taxon>Filarioidea</taxon>
        <taxon>Onchocercidae</taxon>
        <taxon>Elaeophora</taxon>
    </lineage>
</organism>
<feature type="region of interest" description="Disordered" evidence="1">
    <location>
        <begin position="65"/>
        <end position="102"/>
    </location>
</feature>
<protein>
    <submittedName>
        <fullName evidence="3">NT-3</fullName>
    </submittedName>
</protein>
<accession>A0A0R3RND6</accession>
<name>A0A0R3RND6_9BILA</name>
<feature type="compositionally biased region" description="Polar residues" evidence="1">
    <location>
        <begin position="91"/>
        <end position="102"/>
    </location>
</feature>
<evidence type="ECO:0000313" key="2">
    <source>
        <dbReference type="Proteomes" id="UP000050640"/>
    </source>
</evidence>
<proteinExistence type="predicted"/>
<dbReference type="AlphaFoldDB" id="A0A0R3RND6"/>
<evidence type="ECO:0000256" key="1">
    <source>
        <dbReference type="SAM" id="MobiDB-lite"/>
    </source>
</evidence>
<keyword evidence="2" id="KW-1185">Reference proteome</keyword>
<dbReference type="Proteomes" id="UP000050640">
    <property type="component" value="Unplaced"/>
</dbReference>
<sequence length="115" mass="13091">DIKNQAVLKLREQSNGYQTSQANRFVSNHSSLDYLSESEIDLMDYRNRLPARRYRPASALDSRMLSAPGTIKSSRSPISPRFDPYCDPYASDTSSQERSGSVTPIIDKEARLLWF</sequence>